<dbReference type="InterPro" id="IPR016977">
    <property type="entry name" value="ComGF"/>
</dbReference>
<keyword evidence="3" id="KW-1133">Transmembrane helix</keyword>
<keyword evidence="3" id="KW-0472">Membrane</keyword>
<evidence type="ECO:0000313" key="5">
    <source>
        <dbReference type="Proteomes" id="UP000638836"/>
    </source>
</evidence>
<comment type="caution">
    <text evidence="4">The sequence shown here is derived from an EMBL/GenBank/DDBJ whole genome shotgun (WGS) entry which is preliminary data.</text>
</comment>
<evidence type="ECO:0000256" key="3">
    <source>
        <dbReference type="SAM" id="Phobius"/>
    </source>
</evidence>
<organism evidence="4 5">
    <name type="scientific">Carnobacterium inhibens</name>
    <dbReference type="NCBI Taxonomy" id="147709"/>
    <lineage>
        <taxon>Bacteria</taxon>
        <taxon>Bacillati</taxon>
        <taxon>Bacillota</taxon>
        <taxon>Bacilli</taxon>
        <taxon>Lactobacillales</taxon>
        <taxon>Carnobacteriaceae</taxon>
        <taxon>Carnobacterium</taxon>
    </lineage>
</organism>
<dbReference type="NCBIfam" id="NF041002">
    <property type="entry name" value="pilin_ComGF"/>
    <property type="match status" value="1"/>
</dbReference>
<keyword evidence="2" id="KW-0178">Competence</keyword>
<gene>
    <name evidence="4" type="ORF">GLO26_05320</name>
</gene>
<evidence type="ECO:0000256" key="2">
    <source>
        <dbReference type="ARBA" id="ARBA00023287"/>
    </source>
</evidence>
<keyword evidence="5" id="KW-1185">Reference proteome</keyword>
<name>A0ABR7TBC2_9LACT</name>
<comment type="subcellular location">
    <subcellularLocation>
        <location evidence="1">Cell surface</location>
    </subcellularLocation>
</comment>
<evidence type="ECO:0000313" key="4">
    <source>
        <dbReference type="EMBL" id="MBC9825253.1"/>
    </source>
</evidence>
<dbReference type="InterPro" id="IPR012902">
    <property type="entry name" value="N_methyl_site"/>
</dbReference>
<evidence type="ECO:0000256" key="1">
    <source>
        <dbReference type="ARBA" id="ARBA00004241"/>
    </source>
</evidence>
<keyword evidence="3" id="KW-0812">Transmembrane</keyword>
<proteinExistence type="predicted"/>
<sequence length="168" mass="19895">MEKKKFLLKSFLFKNPILNQKGFTLLEALAALFILMLCISLLSFVTTQYHSIRKQTFEDRQLEWHMFLNQLDYSFEGLIFVKAKSNELQFKVLDEKGELKETIYYERYYEMVRRRTGSGGHHPMLMKVKSIDFSQNDSFVEITVTFLNQETYHAQISIENNLEGVQNE</sequence>
<dbReference type="Pfam" id="PF07963">
    <property type="entry name" value="N_methyl"/>
    <property type="match status" value="1"/>
</dbReference>
<reference evidence="4 5" key="1">
    <citation type="journal article" date="2020" name="Microorganisms">
        <title>New Insight into Antimicrobial Compounds from Food and Marine-Sourced Carnobacterium Species through Phenotype and Genome Analyses.</title>
        <authorList>
            <person name="Begrem S."/>
            <person name="Ivaniuk F."/>
            <person name="Gigout-Chevalier F."/>
            <person name="Kolypczuk L."/>
            <person name="Bonnetot S."/>
            <person name="Leroi F."/>
            <person name="Grovel O."/>
            <person name="Delbarre-Ladrat C."/>
            <person name="Passerini D."/>
        </authorList>
    </citation>
    <scope>NUCLEOTIDE SEQUENCE [LARGE SCALE GENOMIC DNA]</scope>
    <source>
        <strain evidence="4 5">MIP2551</strain>
    </source>
</reference>
<protein>
    <submittedName>
        <fullName evidence="4">Prepilin-type cleavage/methylation domain-containing protein</fullName>
    </submittedName>
</protein>
<accession>A0ABR7TBC2</accession>
<dbReference type="Pfam" id="PF15980">
    <property type="entry name" value="ComGF"/>
    <property type="match status" value="1"/>
</dbReference>
<dbReference type="Proteomes" id="UP000638836">
    <property type="component" value="Unassembled WGS sequence"/>
</dbReference>
<dbReference type="EMBL" id="WNJQ01000003">
    <property type="protein sequence ID" value="MBC9825253.1"/>
    <property type="molecule type" value="Genomic_DNA"/>
</dbReference>
<dbReference type="RefSeq" id="WP_023177163.1">
    <property type="nucleotide sequence ID" value="NZ_JAMAYM010000003.1"/>
</dbReference>
<feature type="transmembrane region" description="Helical" evidence="3">
    <location>
        <begin position="21"/>
        <end position="45"/>
    </location>
</feature>